<sequence>MSDILLTSAAQSESLHPRGDVPKHTWSAQPPAPTTAMSSQDLSTHDASAVPGPSRTAPLNPRLDAHQLVDCLSTGELVLTSSRNMGSSALQSARTTIKTTSMNLATSAIVVAHILFLDAVSCSGTTRSPCTRTGSPSSPYSPSSLPSARMPLPGAYILLQQPRLSSYPRSPWLWDNTSDQCLGDYPSSLLISLRTGSVPILLAPPLTGLPSSSSFYLSKSNPTACRNDGPHEATCKITRLLSRSQES</sequence>
<feature type="compositionally biased region" description="Low complexity" evidence="1">
    <location>
        <begin position="135"/>
        <end position="145"/>
    </location>
</feature>
<reference evidence="2 3" key="1">
    <citation type="journal article" date="2018" name="Biotechnol. Biofuels">
        <title>Integrative visual omics of the white-rot fungus Polyporus brumalis exposes the biotechnological potential of its oxidative enzymes for delignifying raw plant biomass.</title>
        <authorList>
            <person name="Miyauchi S."/>
            <person name="Rancon A."/>
            <person name="Drula E."/>
            <person name="Hage H."/>
            <person name="Chaduli D."/>
            <person name="Favel A."/>
            <person name="Grisel S."/>
            <person name="Henrissat B."/>
            <person name="Herpoel-Gimbert I."/>
            <person name="Ruiz-Duenas F.J."/>
            <person name="Chevret D."/>
            <person name="Hainaut M."/>
            <person name="Lin J."/>
            <person name="Wang M."/>
            <person name="Pangilinan J."/>
            <person name="Lipzen A."/>
            <person name="Lesage-Meessen L."/>
            <person name="Navarro D."/>
            <person name="Riley R."/>
            <person name="Grigoriev I.V."/>
            <person name="Zhou S."/>
            <person name="Raouche S."/>
            <person name="Rosso M.N."/>
        </authorList>
    </citation>
    <scope>NUCLEOTIDE SEQUENCE [LARGE SCALE GENOMIC DNA]</scope>
    <source>
        <strain evidence="2 3">BRFM 1820</strain>
    </source>
</reference>
<evidence type="ECO:0000313" key="2">
    <source>
        <dbReference type="EMBL" id="RDX49158.1"/>
    </source>
</evidence>
<evidence type="ECO:0000313" key="3">
    <source>
        <dbReference type="Proteomes" id="UP000256964"/>
    </source>
</evidence>
<feature type="compositionally biased region" description="Polar residues" evidence="1">
    <location>
        <begin position="35"/>
        <end position="46"/>
    </location>
</feature>
<keyword evidence="3" id="KW-1185">Reference proteome</keyword>
<feature type="region of interest" description="Disordered" evidence="1">
    <location>
        <begin position="1"/>
        <end position="58"/>
    </location>
</feature>
<accession>A0A371D9E7</accession>
<protein>
    <submittedName>
        <fullName evidence="2">Uncharacterized protein</fullName>
    </submittedName>
</protein>
<evidence type="ECO:0000256" key="1">
    <source>
        <dbReference type="SAM" id="MobiDB-lite"/>
    </source>
</evidence>
<name>A0A371D9E7_9APHY</name>
<proteinExistence type="predicted"/>
<dbReference type="EMBL" id="KZ857407">
    <property type="protein sequence ID" value="RDX49158.1"/>
    <property type="molecule type" value="Genomic_DNA"/>
</dbReference>
<gene>
    <name evidence="2" type="ORF">OH76DRAFT_559801</name>
</gene>
<dbReference type="Proteomes" id="UP000256964">
    <property type="component" value="Unassembled WGS sequence"/>
</dbReference>
<organism evidence="2 3">
    <name type="scientific">Lentinus brumalis</name>
    <dbReference type="NCBI Taxonomy" id="2498619"/>
    <lineage>
        <taxon>Eukaryota</taxon>
        <taxon>Fungi</taxon>
        <taxon>Dikarya</taxon>
        <taxon>Basidiomycota</taxon>
        <taxon>Agaricomycotina</taxon>
        <taxon>Agaricomycetes</taxon>
        <taxon>Polyporales</taxon>
        <taxon>Polyporaceae</taxon>
        <taxon>Lentinus</taxon>
    </lineage>
</organism>
<feature type="region of interest" description="Disordered" evidence="1">
    <location>
        <begin position="126"/>
        <end position="145"/>
    </location>
</feature>
<dbReference type="AlphaFoldDB" id="A0A371D9E7"/>